<dbReference type="InterPro" id="IPR002639">
    <property type="entry name" value="UreF"/>
</dbReference>
<dbReference type="HOGENOM" id="CLU_049215_4_0_2"/>
<evidence type="ECO:0000313" key="5">
    <source>
        <dbReference type="Proteomes" id="UP000032027"/>
    </source>
</evidence>
<keyword evidence="3" id="KW-0472">Membrane</keyword>
<dbReference type="InterPro" id="IPR038277">
    <property type="entry name" value="UreF_sf"/>
</dbReference>
<sequence length="235" mass="26541">MYMNIDEIEQELGVMQLSDSFFPTGIFATSNGLEYLFSQNKIHGMTDLAEMVKINIIQQIGPTDCIALADIFENSNEGNFDRIIQADNTLFATKSIKEIRDASVRSGIQLVKCVAEFVKDDKMLKQYQDSILEKKANGIFPVAFAICCNAMKIKKEKSMMMMLYGFSVAVVGAALRLGLIQHFEGQKIIHKIKPVIAQTIKENSNKSLSEMWQFAPQMDVIQMSHEKMDSKMFIT</sequence>
<reference evidence="4 5" key="3">
    <citation type="journal article" date="2019" name="Int. J. Syst. Evol. Microbiol.">
        <title>Nitrosopumilus adriaticus sp. nov. and Nitrosopumilus piranensis sp. nov., two ammonia-oxidizing archaea from the Adriatic Sea and members of the class Nitrososphaeria.</title>
        <authorList>
            <person name="Bayer B."/>
            <person name="Vojvoda J."/>
            <person name="Reinthaler T."/>
            <person name="Reyes C."/>
            <person name="Pinto M."/>
            <person name="Herndl G.J."/>
        </authorList>
    </citation>
    <scope>NUCLEOTIDE SEQUENCE [LARGE SCALE GENOMIC DNA]</scope>
    <source>
        <strain evidence="4 5">D3C</strain>
    </source>
</reference>
<dbReference type="PIRSF" id="PIRSF009467">
    <property type="entry name" value="Ureas_acces_UreF"/>
    <property type="match status" value="1"/>
</dbReference>
<dbReference type="Pfam" id="PF01730">
    <property type="entry name" value="UreF"/>
    <property type="match status" value="1"/>
</dbReference>
<proteinExistence type="inferred from homology"/>
<evidence type="ECO:0000313" key="4">
    <source>
        <dbReference type="EMBL" id="AJM92602.1"/>
    </source>
</evidence>
<dbReference type="AlphaFoldDB" id="A0A0C5CBQ0"/>
<organism evidence="4 5">
    <name type="scientific">Nitrosopumilus piranensis</name>
    <dbReference type="NCBI Taxonomy" id="1582439"/>
    <lineage>
        <taxon>Archaea</taxon>
        <taxon>Nitrososphaerota</taxon>
        <taxon>Nitrososphaeria</taxon>
        <taxon>Nitrosopumilales</taxon>
        <taxon>Nitrosopumilaceae</taxon>
        <taxon>Nitrosopumilus</taxon>
    </lineage>
</organism>
<dbReference type="Proteomes" id="UP000032027">
    <property type="component" value="Chromosome"/>
</dbReference>
<reference evidence="4 5" key="2">
    <citation type="journal article" date="2016" name="ISME J.">
        <title>Physiological and genomic characterization of two novel marine thaumarchaeal strains indicates niche differentiation.</title>
        <authorList>
            <person name="Bayer B."/>
            <person name="Vojvoda J."/>
            <person name="Offre P."/>
            <person name="Alves R.J."/>
            <person name="Elisabeth N.H."/>
            <person name="Garcia J.A."/>
            <person name="Volland J.M."/>
            <person name="Srivastava A."/>
            <person name="Schleper C."/>
            <person name="Herndl G.J."/>
        </authorList>
    </citation>
    <scope>NUCLEOTIDE SEQUENCE [LARGE SCALE GENOMIC DNA]</scope>
    <source>
        <strain evidence="4 5">D3C</strain>
    </source>
</reference>
<dbReference type="HAMAP" id="MF_01385">
    <property type="entry name" value="UreF"/>
    <property type="match status" value="1"/>
</dbReference>
<gene>
    <name evidence="4" type="primary">ureF</name>
    <name evidence="4" type="ORF">NPIRD3C_1390</name>
</gene>
<evidence type="ECO:0000256" key="3">
    <source>
        <dbReference type="SAM" id="Phobius"/>
    </source>
</evidence>
<reference evidence="5" key="1">
    <citation type="submission" date="2015-02" db="EMBL/GenBank/DDBJ databases">
        <title>Characterization of two novel Thaumarchaeota isolated from the Northern Adriatic Sea.</title>
        <authorList>
            <person name="Bayer B."/>
            <person name="Vojvoda J."/>
            <person name="Offre P."/>
            <person name="Srivastava A."/>
            <person name="Elisabeth N."/>
            <person name="Garcia J.A.L."/>
            <person name="Schleper C."/>
            <person name="Herndl G.J."/>
        </authorList>
    </citation>
    <scope>NUCLEOTIDE SEQUENCE [LARGE SCALE GENOMIC DNA]</scope>
    <source>
        <strain evidence="5">D3C</strain>
    </source>
</reference>
<dbReference type="KEGG" id="nid:NPIRD3C_1390"/>
<dbReference type="STRING" id="1582439.NPIRD3C_1390"/>
<keyword evidence="3" id="KW-1133">Transmembrane helix</keyword>
<keyword evidence="5" id="KW-1185">Reference proteome</keyword>
<dbReference type="EMBL" id="CP010868">
    <property type="protein sequence ID" value="AJM92602.1"/>
    <property type="molecule type" value="Genomic_DNA"/>
</dbReference>
<dbReference type="PATRIC" id="fig|1582439.9.peg.1436"/>
<dbReference type="PANTHER" id="PTHR33620:SF1">
    <property type="entry name" value="UREASE ACCESSORY PROTEIN F"/>
    <property type="match status" value="1"/>
</dbReference>
<evidence type="ECO:0000256" key="2">
    <source>
        <dbReference type="ARBA" id="ARBA00023186"/>
    </source>
</evidence>
<dbReference type="PANTHER" id="PTHR33620">
    <property type="entry name" value="UREASE ACCESSORY PROTEIN F"/>
    <property type="match status" value="1"/>
</dbReference>
<dbReference type="Gene3D" id="1.10.4190.10">
    <property type="entry name" value="Urease accessory protein UreF"/>
    <property type="match status" value="1"/>
</dbReference>
<name>A0A0C5CBQ0_9ARCH</name>
<evidence type="ECO:0000256" key="1">
    <source>
        <dbReference type="ARBA" id="ARBA00022988"/>
    </source>
</evidence>
<dbReference type="GO" id="GO:0016151">
    <property type="term" value="F:nickel cation binding"/>
    <property type="evidence" value="ECO:0007669"/>
    <property type="project" value="InterPro"/>
</dbReference>
<keyword evidence="1" id="KW-0996">Nickel insertion</keyword>
<keyword evidence="3" id="KW-0812">Transmembrane</keyword>
<keyword evidence="2" id="KW-0143">Chaperone</keyword>
<protein>
    <submittedName>
        <fullName evidence="4">Urease accessory protein UreF</fullName>
    </submittedName>
</protein>
<feature type="transmembrane region" description="Helical" evidence="3">
    <location>
        <begin position="161"/>
        <end position="179"/>
    </location>
</feature>
<accession>A0A0C5CBQ0</accession>